<protein>
    <recommendedName>
        <fullName evidence="7 14">Ribonuclease HII</fullName>
        <shortName evidence="14">RNase HII</shortName>
        <ecNumber evidence="6 14">3.1.26.4</ecNumber>
    </recommendedName>
</protein>
<dbReference type="InterPro" id="IPR001352">
    <property type="entry name" value="RNase_HII/HIII"/>
</dbReference>
<dbReference type="EC" id="3.1.26.4" evidence="6 14"/>
<feature type="binding site" evidence="14 15">
    <location>
        <position position="135"/>
    </location>
    <ligand>
        <name>a divalent metal cation</name>
        <dbReference type="ChEBI" id="CHEBI:60240"/>
    </ligand>
</feature>
<dbReference type="GO" id="GO:0043137">
    <property type="term" value="P:DNA replication, removal of RNA primer"/>
    <property type="evidence" value="ECO:0007669"/>
    <property type="project" value="TreeGrafter"/>
</dbReference>
<evidence type="ECO:0000256" key="7">
    <source>
        <dbReference type="ARBA" id="ARBA00019179"/>
    </source>
</evidence>
<dbReference type="Gene3D" id="3.30.420.10">
    <property type="entry name" value="Ribonuclease H-like superfamily/Ribonuclease H"/>
    <property type="match status" value="1"/>
</dbReference>
<evidence type="ECO:0000256" key="2">
    <source>
        <dbReference type="ARBA" id="ARBA00001946"/>
    </source>
</evidence>
<name>A0A1N7AHZ7_9ACTN</name>
<keyword evidence="9 14" id="KW-0540">Nuclease</keyword>
<dbReference type="PROSITE" id="PS51975">
    <property type="entry name" value="RNASE_H_2"/>
    <property type="match status" value="1"/>
</dbReference>
<keyword evidence="13 14" id="KW-0464">Manganese</keyword>
<dbReference type="GO" id="GO:0003723">
    <property type="term" value="F:RNA binding"/>
    <property type="evidence" value="ECO:0007669"/>
    <property type="project" value="UniProtKB-UniRule"/>
</dbReference>
<dbReference type="AlphaFoldDB" id="A0A1N7AHZ7"/>
<evidence type="ECO:0000256" key="11">
    <source>
        <dbReference type="ARBA" id="ARBA00022759"/>
    </source>
</evidence>
<feature type="binding site" evidence="14 15">
    <location>
        <position position="45"/>
    </location>
    <ligand>
        <name>a divalent metal cation</name>
        <dbReference type="ChEBI" id="CHEBI:60240"/>
    </ligand>
</feature>
<dbReference type="HAMAP" id="MF_00052_B">
    <property type="entry name" value="RNase_HII_B"/>
    <property type="match status" value="1"/>
</dbReference>
<dbReference type="PANTHER" id="PTHR10954">
    <property type="entry name" value="RIBONUCLEASE H2 SUBUNIT A"/>
    <property type="match status" value="1"/>
</dbReference>
<dbReference type="InterPro" id="IPR022898">
    <property type="entry name" value="RNase_HII"/>
</dbReference>
<keyword evidence="19" id="KW-1185">Reference proteome</keyword>
<evidence type="ECO:0000256" key="15">
    <source>
        <dbReference type="PROSITE-ProRule" id="PRU01319"/>
    </source>
</evidence>
<dbReference type="GO" id="GO:0004523">
    <property type="term" value="F:RNA-DNA hybrid ribonuclease activity"/>
    <property type="evidence" value="ECO:0007669"/>
    <property type="project" value="UniProtKB-UniRule"/>
</dbReference>
<dbReference type="PANTHER" id="PTHR10954:SF18">
    <property type="entry name" value="RIBONUCLEASE HII"/>
    <property type="match status" value="1"/>
</dbReference>
<dbReference type="InterPro" id="IPR012337">
    <property type="entry name" value="RNaseH-like_sf"/>
</dbReference>
<evidence type="ECO:0000256" key="3">
    <source>
        <dbReference type="ARBA" id="ARBA00004065"/>
    </source>
</evidence>
<dbReference type="GO" id="GO:0005737">
    <property type="term" value="C:cytoplasm"/>
    <property type="evidence" value="ECO:0007669"/>
    <property type="project" value="UniProtKB-SubCell"/>
</dbReference>
<evidence type="ECO:0000256" key="16">
    <source>
        <dbReference type="RuleBase" id="RU003515"/>
    </source>
</evidence>
<evidence type="ECO:0000256" key="4">
    <source>
        <dbReference type="ARBA" id="ARBA00004496"/>
    </source>
</evidence>
<comment type="similarity">
    <text evidence="5 14 16">Belongs to the RNase HII family.</text>
</comment>
<evidence type="ECO:0000256" key="6">
    <source>
        <dbReference type="ARBA" id="ARBA00012180"/>
    </source>
</evidence>
<keyword evidence="11 14" id="KW-0255">Endonuclease</keyword>
<accession>A0A1N7AHZ7</accession>
<evidence type="ECO:0000259" key="17">
    <source>
        <dbReference type="PROSITE" id="PS51975"/>
    </source>
</evidence>
<feature type="domain" description="RNase H type-2" evidence="17">
    <location>
        <begin position="39"/>
        <end position="234"/>
    </location>
</feature>
<keyword evidence="8 14" id="KW-0963">Cytoplasm</keyword>
<dbReference type="Pfam" id="PF01351">
    <property type="entry name" value="RNase_HII"/>
    <property type="match status" value="1"/>
</dbReference>
<sequence length="249" mass="26614">MGRNLLVVMTAAYRPRPSVVRRDSGLYGYERALARRGFTPVAGVDEAGRGACAGPLVVAAVVLGREIDGLSDSKLLTEAVRERLYERITATARAVSVVVIPPEEIDSRGLHKCNVAGMRRAVAGLGLVPGYVLVDGFPVAGLPAPSLAVWKGDQVAACMAAASIVAKVTRDRLMHGLDEVYPQYGFALHKGYVTPGHRRALARHGPSPHHRFSFVTVARVTRGTRIPAGGLWTGQDEDMRENEVGTGVV</sequence>
<dbReference type="STRING" id="58117.SAMN05421833_108199"/>
<dbReference type="SUPFAM" id="SSF53098">
    <property type="entry name" value="Ribonuclease H-like"/>
    <property type="match status" value="1"/>
</dbReference>
<dbReference type="GO" id="GO:0032299">
    <property type="term" value="C:ribonuclease H2 complex"/>
    <property type="evidence" value="ECO:0007669"/>
    <property type="project" value="TreeGrafter"/>
</dbReference>
<keyword evidence="10 14" id="KW-0479">Metal-binding</keyword>
<dbReference type="GO" id="GO:0006298">
    <property type="term" value="P:mismatch repair"/>
    <property type="evidence" value="ECO:0007669"/>
    <property type="project" value="TreeGrafter"/>
</dbReference>
<evidence type="ECO:0000256" key="13">
    <source>
        <dbReference type="ARBA" id="ARBA00023211"/>
    </source>
</evidence>
<dbReference type="NCBIfam" id="NF000598">
    <property type="entry name" value="PRK00015.2-2"/>
    <property type="match status" value="1"/>
</dbReference>
<feature type="binding site" evidence="14 15">
    <location>
        <position position="46"/>
    </location>
    <ligand>
        <name>a divalent metal cation</name>
        <dbReference type="ChEBI" id="CHEBI:60240"/>
    </ligand>
</feature>
<evidence type="ECO:0000313" key="18">
    <source>
        <dbReference type="EMBL" id="SIR38621.1"/>
    </source>
</evidence>
<evidence type="ECO:0000256" key="1">
    <source>
        <dbReference type="ARBA" id="ARBA00000077"/>
    </source>
</evidence>
<evidence type="ECO:0000256" key="8">
    <source>
        <dbReference type="ARBA" id="ARBA00022490"/>
    </source>
</evidence>
<dbReference type="InterPro" id="IPR024567">
    <property type="entry name" value="RNase_HII/HIII_dom"/>
</dbReference>
<comment type="cofactor">
    <cofactor evidence="14 15">
        <name>Mn(2+)</name>
        <dbReference type="ChEBI" id="CHEBI:29035"/>
    </cofactor>
    <cofactor evidence="14 15">
        <name>Mg(2+)</name>
        <dbReference type="ChEBI" id="CHEBI:18420"/>
    </cofactor>
    <text evidence="14 15">Manganese or magnesium. Binds 1 divalent metal ion per monomer in the absence of substrate. May bind a second metal ion after substrate binding.</text>
</comment>
<comment type="cofactor">
    <cofactor evidence="2">
        <name>Mg(2+)</name>
        <dbReference type="ChEBI" id="CHEBI:18420"/>
    </cofactor>
</comment>
<evidence type="ECO:0000256" key="12">
    <source>
        <dbReference type="ARBA" id="ARBA00022801"/>
    </source>
</evidence>
<dbReference type="EMBL" id="FTNI01000008">
    <property type="protein sequence ID" value="SIR38621.1"/>
    <property type="molecule type" value="Genomic_DNA"/>
</dbReference>
<proteinExistence type="inferred from homology"/>
<dbReference type="Proteomes" id="UP000186096">
    <property type="component" value="Unassembled WGS sequence"/>
</dbReference>
<evidence type="ECO:0000256" key="10">
    <source>
        <dbReference type="ARBA" id="ARBA00022723"/>
    </source>
</evidence>
<dbReference type="GO" id="GO:0030145">
    <property type="term" value="F:manganese ion binding"/>
    <property type="evidence" value="ECO:0007669"/>
    <property type="project" value="UniProtKB-UniRule"/>
</dbReference>
<comment type="catalytic activity">
    <reaction evidence="1 14 15 16">
        <text>Endonucleolytic cleavage to 5'-phosphomonoester.</text>
        <dbReference type="EC" id="3.1.26.4"/>
    </reaction>
</comment>
<gene>
    <name evidence="14" type="primary">rnhB</name>
    <name evidence="18" type="ORF">SAMN05421833_108199</name>
</gene>
<keyword evidence="12 14" id="KW-0378">Hydrolase</keyword>
<dbReference type="NCBIfam" id="NF000595">
    <property type="entry name" value="PRK00015.1-3"/>
    <property type="match status" value="1"/>
</dbReference>
<organism evidence="18 19">
    <name type="scientific">Microbispora rosea</name>
    <dbReference type="NCBI Taxonomy" id="58117"/>
    <lineage>
        <taxon>Bacteria</taxon>
        <taxon>Bacillati</taxon>
        <taxon>Actinomycetota</taxon>
        <taxon>Actinomycetes</taxon>
        <taxon>Streptosporangiales</taxon>
        <taxon>Streptosporangiaceae</taxon>
        <taxon>Microbispora</taxon>
    </lineage>
</organism>
<comment type="function">
    <text evidence="3 14 16">Endonuclease that specifically degrades the RNA of RNA-DNA hybrids.</text>
</comment>
<evidence type="ECO:0000313" key="19">
    <source>
        <dbReference type="Proteomes" id="UP000186096"/>
    </source>
</evidence>
<dbReference type="InterPro" id="IPR036397">
    <property type="entry name" value="RNaseH_sf"/>
</dbReference>
<evidence type="ECO:0000256" key="5">
    <source>
        <dbReference type="ARBA" id="ARBA00007383"/>
    </source>
</evidence>
<evidence type="ECO:0000256" key="9">
    <source>
        <dbReference type="ARBA" id="ARBA00022722"/>
    </source>
</evidence>
<evidence type="ECO:0000256" key="14">
    <source>
        <dbReference type="HAMAP-Rule" id="MF_00052"/>
    </source>
</evidence>
<comment type="subcellular location">
    <subcellularLocation>
        <location evidence="4 14">Cytoplasm</location>
    </subcellularLocation>
</comment>
<reference evidence="19" key="1">
    <citation type="submission" date="2017-01" db="EMBL/GenBank/DDBJ databases">
        <authorList>
            <person name="Varghese N."/>
            <person name="Submissions S."/>
        </authorList>
    </citation>
    <scope>NUCLEOTIDE SEQUENCE [LARGE SCALE GENOMIC DNA]</scope>
    <source>
        <strain evidence="19">ATCC 12950</strain>
    </source>
</reference>
<dbReference type="CDD" id="cd07182">
    <property type="entry name" value="RNase_HII_bacteria_HII_like"/>
    <property type="match status" value="1"/>
</dbReference>